<reference evidence="6 7" key="1">
    <citation type="submission" date="2016-12" db="EMBL/GenBank/DDBJ databases">
        <title>Study of bacterial adaptation to deep sea.</title>
        <authorList>
            <person name="Song J."/>
            <person name="Yoshizawa S."/>
            <person name="Kogure K."/>
        </authorList>
    </citation>
    <scope>NUCLEOTIDE SEQUENCE [LARGE SCALE GENOMIC DNA]</scope>
    <source>
        <strain evidence="6 7">SAORIC-165</strain>
    </source>
</reference>
<evidence type="ECO:0000259" key="4">
    <source>
        <dbReference type="Pfam" id="PF03486"/>
    </source>
</evidence>
<dbReference type="InterPro" id="IPR023166">
    <property type="entry name" value="BaiN-like_dom_sf"/>
</dbReference>
<comment type="caution">
    <text evidence="6">The sequence shown here is derived from an EMBL/GenBank/DDBJ whole genome shotgun (WGS) entry which is preliminary data.</text>
</comment>
<evidence type="ECO:0000259" key="5">
    <source>
        <dbReference type="Pfam" id="PF22780"/>
    </source>
</evidence>
<evidence type="ECO:0000256" key="3">
    <source>
        <dbReference type="ARBA" id="ARBA00022827"/>
    </source>
</evidence>
<feature type="domain" description="RsdA/BaiN/AoA(So)-like Rossmann fold-like" evidence="4">
    <location>
        <begin position="3"/>
        <end position="403"/>
    </location>
</feature>
<name>A0A2S7U5S6_9BACT</name>
<dbReference type="Proteomes" id="UP000239907">
    <property type="component" value="Unassembled WGS sequence"/>
</dbReference>
<dbReference type="InterPro" id="IPR004792">
    <property type="entry name" value="BaiN-like"/>
</dbReference>
<proteinExistence type="predicted"/>
<dbReference type="Gene3D" id="1.10.8.260">
    <property type="entry name" value="HI0933 insert domain-like"/>
    <property type="match status" value="1"/>
</dbReference>
<dbReference type="OrthoDB" id="9773233at2"/>
<organism evidence="6 7">
    <name type="scientific">Rubritalea profundi</name>
    <dbReference type="NCBI Taxonomy" id="1658618"/>
    <lineage>
        <taxon>Bacteria</taxon>
        <taxon>Pseudomonadati</taxon>
        <taxon>Verrucomicrobiota</taxon>
        <taxon>Verrucomicrobiia</taxon>
        <taxon>Verrucomicrobiales</taxon>
        <taxon>Rubritaleaceae</taxon>
        <taxon>Rubritalea</taxon>
    </lineage>
</organism>
<evidence type="ECO:0000313" key="6">
    <source>
        <dbReference type="EMBL" id="PQJ29533.1"/>
    </source>
</evidence>
<dbReference type="PRINTS" id="PR00411">
    <property type="entry name" value="PNDRDTASEI"/>
</dbReference>
<evidence type="ECO:0000256" key="1">
    <source>
        <dbReference type="ARBA" id="ARBA00001974"/>
    </source>
</evidence>
<keyword evidence="3" id="KW-0274">FAD</keyword>
<keyword evidence="7" id="KW-1185">Reference proteome</keyword>
<dbReference type="SUPFAM" id="SSF160996">
    <property type="entry name" value="HI0933 insert domain-like"/>
    <property type="match status" value="1"/>
</dbReference>
<dbReference type="NCBIfam" id="TIGR00275">
    <property type="entry name" value="aminoacetone oxidase family FAD-binding enzyme"/>
    <property type="match status" value="1"/>
</dbReference>
<dbReference type="PANTHER" id="PTHR42887:SF2">
    <property type="entry name" value="OS12G0638800 PROTEIN"/>
    <property type="match status" value="1"/>
</dbReference>
<dbReference type="Pfam" id="PF22780">
    <property type="entry name" value="HI0933_like_1st"/>
    <property type="match status" value="1"/>
</dbReference>
<keyword evidence="2" id="KW-0285">Flavoprotein</keyword>
<dbReference type="InterPro" id="IPR057661">
    <property type="entry name" value="RsdA/BaiN/AoA(So)_Rossmann"/>
</dbReference>
<dbReference type="Gene3D" id="2.40.30.10">
    <property type="entry name" value="Translation factors"/>
    <property type="match status" value="1"/>
</dbReference>
<dbReference type="InterPro" id="IPR055178">
    <property type="entry name" value="RsdA/BaiN/AoA(So)-like_dom"/>
</dbReference>
<evidence type="ECO:0000313" key="7">
    <source>
        <dbReference type="Proteomes" id="UP000239907"/>
    </source>
</evidence>
<comment type="cofactor">
    <cofactor evidence="1">
        <name>FAD</name>
        <dbReference type="ChEBI" id="CHEBI:57692"/>
    </cofactor>
</comment>
<dbReference type="SUPFAM" id="SSF51905">
    <property type="entry name" value="FAD/NAD(P)-binding domain"/>
    <property type="match status" value="1"/>
</dbReference>
<gene>
    <name evidence="6" type="ORF">BSZ32_14215</name>
</gene>
<dbReference type="PANTHER" id="PTHR42887">
    <property type="entry name" value="OS12G0638800 PROTEIN"/>
    <property type="match status" value="1"/>
</dbReference>
<accession>A0A2S7U5S6</accession>
<dbReference type="RefSeq" id="WP_105044034.1">
    <property type="nucleotide sequence ID" value="NZ_MQWA01000001.1"/>
</dbReference>
<protein>
    <submittedName>
        <fullName evidence="6">Flavoprotein</fullName>
    </submittedName>
</protein>
<feature type="domain" description="RsdA/BaiN/AoA(So)-like insert" evidence="5">
    <location>
        <begin position="193"/>
        <end position="351"/>
    </location>
</feature>
<evidence type="ECO:0000256" key="2">
    <source>
        <dbReference type="ARBA" id="ARBA00022630"/>
    </source>
</evidence>
<dbReference type="Gene3D" id="3.50.50.60">
    <property type="entry name" value="FAD/NAD(P)-binding domain"/>
    <property type="match status" value="1"/>
</dbReference>
<dbReference type="AlphaFoldDB" id="A0A2S7U5S6"/>
<dbReference type="Pfam" id="PF03486">
    <property type="entry name" value="HI0933_like"/>
    <property type="match status" value="1"/>
</dbReference>
<dbReference type="InterPro" id="IPR036188">
    <property type="entry name" value="FAD/NAD-bd_sf"/>
</dbReference>
<sequence length="410" mass="44523">MFHLITIGGGAAGFFGSITAAESGAESVLMLEKSSKLLGKVKISGGGRCNVTHHCFDPKELSKNYPRGEKSLIGPLHRWGAQDTVDWFQSRGVELKTEADGRMFPITDDSQTIIDCLTKAARDAGVKIETSNGVASVEQLSDDESDSARFIVHTDKGESHRTRCILLATGGTRLAAGAKLAEHLGHQLEPAIPSLFTFKITHPLLKDLPGVAVADTAVSVEKSRLNSRGPLLITHWGVSGPGILRLSAWGARELSKLDYKFTLVVNWLPDTDATTTIIQLRSDWGKRQLSTRCPFEAISKRLWARMLEVAGIPETQIWSQLSKAHTQALSILLNNCRLPVDGKSINKDEFVTAGGVELKEINLKSMQSKLSPGLYFSGEVMNVDGITGGFNFQNAWMSGHHAGCAIAEDY</sequence>
<dbReference type="EMBL" id="MQWA01000001">
    <property type="protein sequence ID" value="PQJ29533.1"/>
    <property type="molecule type" value="Genomic_DNA"/>
</dbReference>